<sequence>MSESLHRHTLIQLISLHLSKNTQKLKALRFKYDSYPVYPTLSEIRTDFLRHYELRLVQLWSSPVPASKRPVVGLILERCLCGVFGIDRGQ</sequence>
<name>A0A3S5CPY3_9PLAT</name>
<organism evidence="1 2">
    <name type="scientific">Protopolystoma xenopodis</name>
    <dbReference type="NCBI Taxonomy" id="117903"/>
    <lineage>
        <taxon>Eukaryota</taxon>
        <taxon>Metazoa</taxon>
        <taxon>Spiralia</taxon>
        <taxon>Lophotrochozoa</taxon>
        <taxon>Platyhelminthes</taxon>
        <taxon>Monogenea</taxon>
        <taxon>Polyopisthocotylea</taxon>
        <taxon>Polystomatidea</taxon>
        <taxon>Polystomatidae</taxon>
        <taxon>Protopolystoma</taxon>
    </lineage>
</organism>
<reference evidence="1" key="1">
    <citation type="submission" date="2018-11" db="EMBL/GenBank/DDBJ databases">
        <authorList>
            <consortium name="Pathogen Informatics"/>
        </authorList>
    </citation>
    <scope>NUCLEOTIDE SEQUENCE</scope>
</reference>
<evidence type="ECO:0000313" key="2">
    <source>
        <dbReference type="Proteomes" id="UP000784294"/>
    </source>
</evidence>
<keyword evidence="2" id="KW-1185">Reference proteome</keyword>
<accession>A0A3S5CPY3</accession>
<protein>
    <submittedName>
        <fullName evidence="1">Uncharacterized protein</fullName>
    </submittedName>
</protein>
<dbReference type="Proteomes" id="UP000784294">
    <property type="component" value="Unassembled WGS sequence"/>
</dbReference>
<proteinExistence type="predicted"/>
<gene>
    <name evidence="1" type="ORF">PXEA_LOCUS20293</name>
</gene>
<dbReference type="EMBL" id="CAAALY010083177">
    <property type="protein sequence ID" value="VEL26853.1"/>
    <property type="molecule type" value="Genomic_DNA"/>
</dbReference>
<dbReference type="AlphaFoldDB" id="A0A3S5CPY3"/>
<comment type="caution">
    <text evidence="1">The sequence shown here is derived from an EMBL/GenBank/DDBJ whole genome shotgun (WGS) entry which is preliminary data.</text>
</comment>
<evidence type="ECO:0000313" key="1">
    <source>
        <dbReference type="EMBL" id="VEL26853.1"/>
    </source>
</evidence>